<organism evidence="1 2">
    <name type="scientific">Plutella xylostella</name>
    <name type="common">Diamondback moth</name>
    <name type="synonym">Plutella maculipennis</name>
    <dbReference type="NCBI Taxonomy" id="51655"/>
    <lineage>
        <taxon>Eukaryota</taxon>
        <taxon>Metazoa</taxon>
        <taxon>Ecdysozoa</taxon>
        <taxon>Arthropoda</taxon>
        <taxon>Hexapoda</taxon>
        <taxon>Insecta</taxon>
        <taxon>Pterygota</taxon>
        <taxon>Neoptera</taxon>
        <taxon>Endopterygota</taxon>
        <taxon>Lepidoptera</taxon>
        <taxon>Glossata</taxon>
        <taxon>Ditrysia</taxon>
        <taxon>Yponomeutoidea</taxon>
        <taxon>Plutellidae</taxon>
        <taxon>Plutella</taxon>
    </lineage>
</organism>
<name>A0A8S4D6R7_PLUXY</name>
<reference evidence="1" key="1">
    <citation type="submission" date="2020-11" db="EMBL/GenBank/DDBJ databases">
        <authorList>
            <person name="Whiteford S."/>
        </authorList>
    </citation>
    <scope>NUCLEOTIDE SEQUENCE</scope>
</reference>
<dbReference type="AlphaFoldDB" id="A0A8S4D6R7"/>
<gene>
    <name evidence="1" type="ORF">PLXY2_LOCUS1326</name>
</gene>
<sequence length="81" mass="8588">MDKTISPHKSDPGAFSFIRVSAAAAEESRLHVVSKGMFVKNSSKTLATASFDWPPSLLRWSAAILLVLAVLTPISDSSGGE</sequence>
<protein>
    <submittedName>
        <fullName evidence="1">(diamondback moth) hypothetical protein</fullName>
    </submittedName>
</protein>
<evidence type="ECO:0000313" key="2">
    <source>
        <dbReference type="Proteomes" id="UP000653454"/>
    </source>
</evidence>
<evidence type="ECO:0000313" key="1">
    <source>
        <dbReference type="EMBL" id="CAG9093160.1"/>
    </source>
</evidence>
<proteinExistence type="predicted"/>
<comment type="caution">
    <text evidence="1">The sequence shown here is derived from an EMBL/GenBank/DDBJ whole genome shotgun (WGS) entry which is preliminary data.</text>
</comment>
<dbReference type="EMBL" id="CAJHNJ030000003">
    <property type="protein sequence ID" value="CAG9093160.1"/>
    <property type="molecule type" value="Genomic_DNA"/>
</dbReference>
<accession>A0A8S4D6R7</accession>
<keyword evidence="2" id="KW-1185">Reference proteome</keyword>
<dbReference type="Proteomes" id="UP000653454">
    <property type="component" value="Unassembled WGS sequence"/>
</dbReference>